<reference evidence="1 2" key="1">
    <citation type="submission" date="2016-04" db="EMBL/GenBank/DDBJ databases">
        <authorList>
            <person name="Chen L."/>
            <person name="Zhuang W."/>
            <person name="Wang G."/>
        </authorList>
    </citation>
    <scope>NUCLEOTIDE SEQUENCE [LARGE SCALE GENOMIC DNA]</scope>
    <source>
        <strain evidence="2">GR20</strain>
    </source>
</reference>
<dbReference type="EMBL" id="LWBO01000044">
    <property type="protein sequence ID" value="OQP42269.1"/>
    <property type="molecule type" value="Genomic_DNA"/>
</dbReference>
<sequence length="60" mass="6908">MKNKGLTKTKFPGMYLDKSLDEKYKGKVIFQEKLDLANMMLKIQGVPEAAKKYSETHSKK</sequence>
<evidence type="ECO:0000313" key="1">
    <source>
        <dbReference type="EMBL" id="OQP42269.1"/>
    </source>
</evidence>
<comment type="caution">
    <text evidence="1">The sequence shown here is derived from an EMBL/GenBank/DDBJ whole genome shotgun (WGS) entry which is preliminary data.</text>
</comment>
<gene>
    <name evidence="1" type="ORF">A4D02_11825</name>
</gene>
<protein>
    <submittedName>
        <fullName evidence="1">Uncharacterized protein</fullName>
    </submittedName>
</protein>
<accession>A0ABX3NPB3</accession>
<keyword evidence="2" id="KW-1185">Reference proteome</keyword>
<evidence type="ECO:0000313" key="2">
    <source>
        <dbReference type="Proteomes" id="UP000192277"/>
    </source>
</evidence>
<organism evidence="1 2">
    <name type="scientific">Niastella koreensis</name>
    <dbReference type="NCBI Taxonomy" id="354356"/>
    <lineage>
        <taxon>Bacteria</taxon>
        <taxon>Pseudomonadati</taxon>
        <taxon>Bacteroidota</taxon>
        <taxon>Chitinophagia</taxon>
        <taxon>Chitinophagales</taxon>
        <taxon>Chitinophagaceae</taxon>
        <taxon>Niastella</taxon>
    </lineage>
</organism>
<proteinExistence type="predicted"/>
<dbReference type="RefSeq" id="WP_014220549.1">
    <property type="nucleotide sequence ID" value="NZ_LWBO01000044.1"/>
</dbReference>
<name>A0ABX3NPB3_9BACT</name>
<dbReference type="Proteomes" id="UP000192277">
    <property type="component" value="Unassembled WGS sequence"/>
</dbReference>